<accession>A0A1Y2LJW5</accession>
<dbReference type="GO" id="GO:0003700">
    <property type="term" value="F:DNA-binding transcription factor activity"/>
    <property type="evidence" value="ECO:0007669"/>
    <property type="project" value="TreeGrafter"/>
</dbReference>
<dbReference type="PANTHER" id="PTHR37534:SF25">
    <property type="entry name" value="ZN(II)2CYS6 TRANSCRIPTION FACTOR (EUROFUNG)"/>
    <property type="match status" value="1"/>
</dbReference>
<dbReference type="GO" id="GO:0045944">
    <property type="term" value="P:positive regulation of transcription by RNA polymerase II"/>
    <property type="evidence" value="ECO:0007669"/>
    <property type="project" value="TreeGrafter"/>
</dbReference>
<name>A0A1Y2LJW5_EPING</name>
<dbReference type="GO" id="GO:0005634">
    <property type="term" value="C:nucleus"/>
    <property type="evidence" value="ECO:0007669"/>
    <property type="project" value="TreeGrafter"/>
</dbReference>
<dbReference type="OMA" id="PQRAANC"/>
<sequence length="307" mass="35441">MPPELTYDETWLFHHFTRHLGRWLDCTNAPRLFTLLVTEWAIESPVLGNAVMCFSARHQRKTSVAEEAYERCISLLIDRLGMTSDSYDECLLCAVLLLHFADQLKSPTSHSFGDKRHLKGTSSILRASMPEGIIDPSATSLRDAAFWIYVRQSMYNATISQEPLDIDFSLQLSPTVDDIREEHPLDWLRRSTAWANHILWTTATIANFCFSGSRLDNNGTSRAQVWQELWDKNQDWVARRPPDFDPLSHGPPMDGEPFDGIWFTADWHVISHVFHHFSCILLLRYKPDFKFTTRWVRAQLSPSDVCL</sequence>
<dbReference type="EMBL" id="KZ107858">
    <property type="protein sequence ID" value="OSS44294.1"/>
    <property type="molecule type" value="Genomic_DNA"/>
</dbReference>
<evidence type="ECO:0000256" key="1">
    <source>
        <dbReference type="ARBA" id="ARBA00023242"/>
    </source>
</evidence>
<gene>
    <name evidence="2" type="ORF">B5807_11112</name>
</gene>
<protein>
    <recommendedName>
        <fullName evidence="4">Transcription factor domain-containing protein</fullName>
    </recommendedName>
</protein>
<reference evidence="2 3" key="1">
    <citation type="journal article" date="2017" name="Genome Announc.">
        <title>Genome sequence of the saprophytic ascomycete Epicoccum nigrum ICMP 19927 strain isolated from New Zealand.</title>
        <authorList>
            <person name="Fokin M."/>
            <person name="Fleetwood D."/>
            <person name="Weir B.S."/>
            <person name="Villas-Boas S.G."/>
        </authorList>
    </citation>
    <scope>NUCLEOTIDE SEQUENCE [LARGE SCALE GENOMIC DNA]</scope>
    <source>
        <strain evidence="2 3">ICMP 19927</strain>
    </source>
</reference>
<proteinExistence type="predicted"/>
<keyword evidence="3" id="KW-1185">Reference proteome</keyword>
<dbReference type="Proteomes" id="UP000193240">
    <property type="component" value="Unassembled WGS sequence"/>
</dbReference>
<dbReference type="PANTHER" id="PTHR37534">
    <property type="entry name" value="TRANSCRIPTIONAL ACTIVATOR PROTEIN UGA3"/>
    <property type="match status" value="1"/>
</dbReference>
<evidence type="ECO:0008006" key="4">
    <source>
        <dbReference type="Google" id="ProtNLM"/>
    </source>
</evidence>
<evidence type="ECO:0000313" key="2">
    <source>
        <dbReference type="EMBL" id="OSS44294.1"/>
    </source>
</evidence>
<dbReference type="GO" id="GO:0000976">
    <property type="term" value="F:transcription cis-regulatory region binding"/>
    <property type="evidence" value="ECO:0007669"/>
    <property type="project" value="TreeGrafter"/>
</dbReference>
<dbReference type="InParanoid" id="A0A1Y2LJW5"/>
<dbReference type="STRING" id="105696.A0A1Y2LJW5"/>
<dbReference type="AlphaFoldDB" id="A0A1Y2LJW5"/>
<organism evidence="2 3">
    <name type="scientific">Epicoccum nigrum</name>
    <name type="common">Soil fungus</name>
    <name type="synonym">Epicoccum purpurascens</name>
    <dbReference type="NCBI Taxonomy" id="105696"/>
    <lineage>
        <taxon>Eukaryota</taxon>
        <taxon>Fungi</taxon>
        <taxon>Dikarya</taxon>
        <taxon>Ascomycota</taxon>
        <taxon>Pezizomycotina</taxon>
        <taxon>Dothideomycetes</taxon>
        <taxon>Pleosporomycetidae</taxon>
        <taxon>Pleosporales</taxon>
        <taxon>Pleosporineae</taxon>
        <taxon>Didymellaceae</taxon>
        <taxon>Epicoccum</taxon>
    </lineage>
</organism>
<keyword evidence="1" id="KW-0539">Nucleus</keyword>
<evidence type="ECO:0000313" key="3">
    <source>
        <dbReference type="Proteomes" id="UP000193240"/>
    </source>
</evidence>